<dbReference type="InterPro" id="IPR002347">
    <property type="entry name" value="SDR_fam"/>
</dbReference>
<accession>A0A6G1I4D6</accession>
<organism evidence="3 4">
    <name type="scientific">Trichodelitschia bisporula</name>
    <dbReference type="NCBI Taxonomy" id="703511"/>
    <lineage>
        <taxon>Eukaryota</taxon>
        <taxon>Fungi</taxon>
        <taxon>Dikarya</taxon>
        <taxon>Ascomycota</taxon>
        <taxon>Pezizomycotina</taxon>
        <taxon>Dothideomycetes</taxon>
        <taxon>Dothideomycetes incertae sedis</taxon>
        <taxon>Phaeotrichales</taxon>
        <taxon>Phaeotrichaceae</taxon>
        <taxon>Trichodelitschia</taxon>
    </lineage>
</organism>
<dbReference type="AlphaFoldDB" id="A0A6G1I4D6"/>
<reference evidence="3" key="1">
    <citation type="journal article" date="2020" name="Stud. Mycol.">
        <title>101 Dothideomycetes genomes: a test case for predicting lifestyles and emergence of pathogens.</title>
        <authorList>
            <person name="Haridas S."/>
            <person name="Albert R."/>
            <person name="Binder M."/>
            <person name="Bloem J."/>
            <person name="Labutti K."/>
            <person name="Salamov A."/>
            <person name="Andreopoulos B."/>
            <person name="Baker S."/>
            <person name="Barry K."/>
            <person name="Bills G."/>
            <person name="Bluhm B."/>
            <person name="Cannon C."/>
            <person name="Castanera R."/>
            <person name="Culley D."/>
            <person name="Daum C."/>
            <person name="Ezra D."/>
            <person name="Gonzalez J."/>
            <person name="Henrissat B."/>
            <person name="Kuo A."/>
            <person name="Liang C."/>
            <person name="Lipzen A."/>
            <person name="Lutzoni F."/>
            <person name="Magnuson J."/>
            <person name="Mondo S."/>
            <person name="Nolan M."/>
            <person name="Ohm R."/>
            <person name="Pangilinan J."/>
            <person name="Park H.-J."/>
            <person name="Ramirez L."/>
            <person name="Alfaro M."/>
            <person name="Sun H."/>
            <person name="Tritt A."/>
            <person name="Yoshinaga Y."/>
            <person name="Zwiers L.-H."/>
            <person name="Turgeon B."/>
            <person name="Goodwin S."/>
            <person name="Spatafora J."/>
            <person name="Crous P."/>
            <person name="Grigoriev I."/>
        </authorList>
    </citation>
    <scope>NUCLEOTIDE SEQUENCE</scope>
    <source>
        <strain evidence="3">CBS 262.69</strain>
    </source>
</reference>
<dbReference type="InterPro" id="IPR036291">
    <property type="entry name" value="NAD(P)-bd_dom_sf"/>
</dbReference>
<dbReference type="PANTHER" id="PTHR43669">
    <property type="entry name" value="5-KETO-D-GLUCONATE 5-REDUCTASE"/>
    <property type="match status" value="1"/>
</dbReference>
<evidence type="ECO:0000256" key="1">
    <source>
        <dbReference type="ARBA" id="ARBA00006484"/>
    </source>
</evidence>
<comment type="similarity">
    <text evidence="1">Belongs to the short-chain dehydrogenases/reductases (SDR) family.</text>
</comment>
<dbReference type="OrthoDB" id="5336600at2759"/>
<evidence type="ECO:0000313" key="4">
    <source>
        <dbReference type="Proteomes" id="UP000799640"/>
    </source>
</evidence>
<gene>
    <name evidence="3" type="ORF">EJ06DRAFT_457616</name>
</gene>
<sequence>LLLLGSGPGIGVGVASHFAARGFAIALISRNATRLSNDAETVHRTAAAAGQPNAVVRTYPADVSDEAALKAALAAVETDLGAPEVVVYNASRLRASRLGAYAAGEVIEDFKTATVGLYVTANWAMPHLLSFVGKAGRKPALLVTSGGLYKEAFAPYFSLGVSKAAQHSLTVSLSQVLAKRGVHVAAVVVHGLVKPDGGVFSPGRIAERYWELYEQ</sequence>
<protein>
    <submittedName>
        <fullName evidence="3">NAD(P)-binding protein</fullName>
    </submittedName>
</protein>
<keyword evidence="4" id="KW-1185">Reference proteome</keyword>
<feature type="non-terminal residue" evidence="3">
    <location>
        <position position="1"/>
    </location>
</feature>
<dbReference type="Pfam" id="PF00106">
    <property type="entry name" value="adh_short"/>
    <property type="match status" value="1"/>
</dbReference>
<dbReference type="Gene3D" id="3.40.50.720">
    <property type="entry name" value="NAD(P)-binding Rossmann-like Domain"/>
    <property type="match status" value="1"/>
</dbReference>
<dbReference type="SUPFAM" id="SSF51735">
    <property type="entry name" value="NAD(P)-binding Rossmann-fold domains"/>
    <property type="match status" value="1"/>
</dbReference>
<evidence type="ECO:0000256" key="2">
    <source>
        <dbReference type="ARBA" id="ARBA00023002"/>
    </source>
</evidence>
<dbReference type="EMBL" id="ML996690">
    <property type="protein sequence ID" value="KAF2402845.1"/>
    <property type="molecule type" value="Genomic_DNA"/>
</dbReference>
<keyword evidence="2" id="KW-0560">Oxidoreductase</keyword>
<evidence type="ECO:0000313" key="3">
    <source>
        <dbReference type="EMBL" id="KAF2402845.1"/>
    </source>
</evidence>
<dbReference type="Proteomes" id="UP000799640">
    <property type="component" value="Unassembled WGS sequence"/>
</dbReference>
<dbReference type="GO" id="GO:0016491">
    <property type="term" value="F:oxidoreductase activity"/>
    <property type="evidence" value="ECO:0007669"/>
    <property type="project" value="UniProtKB-KW"/>
</dbReference>
<name>A0A6G1I4D6_9PEZI</name>
<dbReference type="PANTHER" id="PTHR43669:SF3">
    <property type="entry name" value="ALCOHOL DEHYDROGENASE, PUTATIVE (AFU_ORTHOLOGUE AFUA_3G03445)-RELATED"/>
    <property type="match status" value="1"/>
</dbReference>
<feature type="non-terminal residue" evidence="3">
    <location>
        <position position="215"/>
    </location>
</feature>
<proteinExistence type="inferred from homology"/>